<feature type="signal peptide" evidence="13">
    <location>
        <begin position="1"/>
        <end position="23"/>
    </location>
</feature>
<reference evidence="16" key="1">
    <citation type="submission" date="2015-09" db="EMBL/GenBank/DDBJ databases">
        <authorList>
            <consortium name="Pathogen Informatics"/>
        </authorList>
    </citation>
    <scope>NUCLEOTIDE SEQUENCE [LARGE SCALE GENOMIC DNA]</scope>
    <source>
        <strain evidence="16">Lake Konstanz</strain>
    </source>
</reference>
<dbReference type="InterPro" id="IPR040326">
    <property type="entry name" value="HAP2/GCS1"/>
</dbReference>
<keyword evidence="4 12" id="KW-0812">Transmembrane</keyword>
<evidence type="ECO:0000256" key="13">
    <source>
        <dbReference type="SAM" id="SignalP"/>
    </source>
</evidence>
<evidence type="ECO:0000256" key="7">
    <source>
        <dbReference type="ARBA" id="ARBA00023121"/>
    </source>
</evidence>
<sequence>MNMTSVLLCSVIVALWVQKSCDAALIASSQLQLCTNSGADSGLDCAEKFVMSITVDGGSGGGESVQYQWTSATDASTSDSVTITDPVTIVVTKSIPVMRYPVYYVRNFNADAYETVVYTGLFGCAADSSSSSPTCGRAYSTTTGAAIPYSEGYCCSCSFCDLISLCDSDSRANTDCSLFGDAQSASCLRFDDQWYGGYTIGPGQRDYIITVNVSSSSQGTVLLTLGPDALGAADTTHGVAARLVGDFSSFVEPWDLTTRMLLVPTGSPTNARVAAGQAEWLIVPLTAVTVDGTECNKIGVSYAGFNGQGNRCVMQAGSCTANQIDDLRAADVAALAAGKAATYFLSAYGTFQYASTTTVNNISNVSTTTPYIAYQMPSVSASLITLTFAADRVRYVVNVANGTIVAAYLTSAVISSSSRDGVLVVKVRNVGTVTAEFSLSVSNCSDGVFPVTAQVTAIAPGANFSTTFQVHVTVASTVVSQCQVSLLNSLQVVLDKVPVSWTTASINETDGAQGGSAPTGGGTTIISSAWDSVTCPECAWYSPLCFLTQECFWGFVIQVAVVLVVLTGLLLLLKCQGVFTRSLLSSSQEDQGHSSGKARIDFKEIIRARQIEQLERYTPPSYKHAPTSRRQQRRREPMYEDTTTTSDDQSSSGSGDDTACDPYRISVGSG</sequence>
<dbReference type="OMA" id="YRYPLFY"/>
<keyword evidence="10" id="KW-0278">Fertilization</keyword>
<keyword evidence="9" id="KW-1015">Disulfide bond</keyword>
<feature type="compositionally biased region" description="Low complexity" evidence="11">
    <location>
        <begin position="641"/>
        <end position="657"/>
    </location>
</feature>
<evidence type="ECO:0000256" key="1">
    <source>
        <dbReference type="ARBA" id="ARBA00004251"/>
    </source>
</evidence>
<comment type="similarity">
    <text evidence="2">Belongs to the HAP2/GCS1 family.</text>
</comment>
<dbReference type="PANTHER" id="PTHR31764:SF0">
    <property type="entry name" value="GENERATIVE CELL SPECIFIC-1_HAP2 DOMAIN-CONTAINING PROTEIN"/>
    <property type="match status" value="1"/>
</dbReference>
<comment type="subcellular location">
    <subcellularLocation>
        <location evidence="1">Cell membrane</location>
        <topology evidence="1">Single-pass type I membrane protein</topology>
    </subcellularLocation>
</comment>
<keyword evidence="16" id="KW-1185">Reference proteome</keyword>
<evidence type="ECO:0000313" key="15">
    <source>
        <dbReference type="EMBL" id="CUI15294.1"/>
    </source>
</evidence>
<dbReference type="GO" id="GO:0005886">
    <property type="term" value="C:plasma membrane"/>
    <property type="evidence" value="ECO:0007669"/>
    <property type="project" value="UniProtKB-SubCell"/>
</dbReference>
<dbReference type="PANTHER" id="PTHR31764">
    <property type="entry name" value="PROTEIN HAPLESS 2"/>
    <property type="match status" value="1"/>
</dbReference>
<dbReference type="GO" id="GO:0008289">
    <property type="term" value="F:lipid binding"/>
    <property type="evidence" value="ECO:0007669"/>
    <property type="project" value="UniProtKB-KW"/>
</dbReference>
<keyword evidence="8 12" id="KW-0472">Membrane</keyword>
<evidence type="ECO:0000259" key="14">
    <source>
        <dbReference type="Pfam" id="PF10699"/>
    </source>
</evidence>
<dbReference type="Proteomes" id="UP000051952">
    <property type="component" value="Unassembled WGS sequence"/>
</dbReference>
<evidence type="ECO:0000256" key="9">
    <source>
        <dbReference type="ARBA" id="ARBA00023157"/>
    </source>
</evidence>
<keyword evidence="5 13" id="KW-0732">Signal</keyword>
<dbReference type="InterPro" id="IPR018928">
    <property type="entry name" value="HAP2/GCS1_dom"/>
</dbReference>
<dbReference type="GO" id="GO:0007338">
    <property type="term" value="P:single fertilization"/>
    <property type="evidence" value="ECO:0007669"/>
    <property type="project" value="UniProtKB-KW"/>
</dbReference>
<dbReference type="VEuPathDB" id="TriTrypDB:BSAL_36030"/>
<keyword evidence="6 12" id="KW-1133">Transmembrane helix</keyword>
<protein>
    <submittedName>
        <fullName evidence="15">Membrane-associated protein, putative</fullName>
    </submittedName>
</protein>
<name>A0A0S4KHY6_BODSA</name>
<keyword evidence="3" id="KW-1003">Cell membrane</keyword>
<feature type="domain" description="Generative cell specific-1/HAP2" evidence="14">
    <location>
        <begin position="43"/>
        <end position="523"/>
    </location>
</feature>
<feature type="transmembrane region" description="Helical" evidence="12">
    <location>
        <begin position="552"/>
        <end position="573"/>
    </location>
</feature>
<organism evidence="15 16">
    <name type="scientific">Bodo saltans</name>
    <name type="common">Flagellated protozoan</name>
    <dbReference type="NCBI Taxonomy" id="75058"/>
    <lineage>
        <taxon>Eukaryota</taxon>
        <taxon>Discoba</taxon>
        <taxon>Euglenozoa</taxon>
        <taxon>Kinetoplastea</taxon>
        <taxon>Metakinetoplastina</taxon>
        <taxon>Eubodonida</taxon>
        <taxon>Bodonidae</taxon>
        <taxon>Bodo</taxon>
    </lineage>
</organism>
<dbReference type="AlphaFoldDB" id="A0A0S4KHY6"/>
<gene>
    <name evidence="15" type="ORF">BSAL_36030</name>
</gene>
<evidence type="ECO:0000256" key="2">
    <source>
        <dbReference type="ARBA" id="ARBA00010929"/>
    </source>
</evidence>
<evidence type="ECO:0000256" key="11">
    <source>
        <dbReference type="SAM" id="MobiDB-lite"/>
    </source>
</evidence>
<evidence type="ECO:0000256" key="8">
    <source>
        <dbReference type="ARBA" id="ARBA00023136"/>
    </source>
</evidence>
<evidence type="ECO:0000313" key="16">
    <source>
        <dbReference type="Proteomes" id="UP000051952"/>
    </source>
</evidence>
<feature type="region of interest" description="Disordered" evidence="11">
    <location>
        <begin position="616"/>
        <end position="670"/>
    </location>
</feature>
<evidence type="ECO:0000256" key="6">
    <source>
        <dbReference type="ARBA" id="ARBA00022989"/>
    </source>
</evidence>
<evidence type="ECO:0000256" key="12">
    <source>
        <dbReference type="SAM" id="Phobius"/>
    </source>
</evidence>
<proteinExistence type="inferred from homology"/>
<dbReference type="OrthoDB" id="272303at2759"/>
<evidence type="ECO:0000256" key="4">
    <source>
        <dbReference type="ARBA" id="ARBA00022692"/>
    </source>
</evidence>
<keyword evidence="7" id="KW-0446">Lipid-binding</keyword>
<dbReference type="Pfam" id="PF10699">
    <property type="entry name" value="HAP2-GCS1"/>
    <property type="match status" value="1"/>
</dbReference>
<evidence type="ECO:0000256" key="5">
    <source>
        <dbReference type="ARBA" id="ARBA00022729"/>
    </source>
</evidence>
<accession>A0A0S4KHY6</accession>
<dbReference type="EMBL" id="CYKH01002016">
    <property type="protein sequence ID" value="CUI15294.1"/>
    <property type="molecule type" value="Genomic_DNA"/>
</dbReference>
<evidence type="ECO:0000256" key="3">
    <source>
        <dbReference type="ARBA" id="ARBA00022475"/>
    </source>
</evidence>
<evidence type="ECO:0000256" key="10">
    <source>
        <dbReference type="ARBA" id="ARBA00023279"/>
    </source>
</evidence>
<feature type="chain" id="PRO_5006623277" evidence="13">
    <location>
        <begin position="24"/>
        <end position="670"/>
    </location>
</feature>